<dbReference type="EMBL" id="HBUF01183020">
    <property type="protein sequence ID" value="CAG6655805.1"/>
    <property type="molecule type" value="Transcribed_RNA"/>
</dbReference>
<feature type="compositionally biased region" description="Pro residues" evidence="1">
    <location>
        <begin position="28"/>
        <end position="42"/>
    </location>
</feature>
<dbReference type="EMBL" id="HBUF01343388">
    <property type="protein sequence ID" value="CAG6706607.1"/>
    <property type="molecule type" value="Transcribed_RNA"/>
</dbReference>
<protein>
    <submittedName>
        <fullName evidence="2">Uncharacterized protein</fullName>
    </submittedName>
</protein>
<dbReference type="EMBL" id="HBUF01183023">
    <property type="protein sequence ID" value="CAG6655817.1"/>
    <property type="molecule type" value="Transcribed_RNA"/>
</dbReference>
<sequence length="110" mass="12257">MFRVVLTHQYQRKQCPHSKPWRRQLTPTTPPPPPSTPFPPHNPQHTPRMGLPRRMGLQSLVQMVNKVISALSCSVKVPPGSVLTLSAERMERESSCLSSCKGVLLMCLGS</sequence>
<dbReference type="EMBL" id="HBUF01183021">
    <property type="protein sequence ID" value="CAG6655809.1"/>
    <property type="molecule type" value="Transcribed_RNA"/>
</dbReference>
<dbReference type="EMBL" id="HBUF01183027">
    <property type="protein sequence ID" value="CAG6655833.1"/>
    <property type="molecule type" value="Transcribed_RNA"/>
</dbReference>
<dbReference type="EMBL" id="HBUF01343384">
    <property type="protein sequence ID" value="CAG6706597.1"/>
    <property type="molecule type" value="Transcribed_RNA"/>
</dbReference>
<dbReference type="EMBL" id="HBUF01183026">
    <property type="protein sequence ID" value="CAG6655829.1"/>
    <property type="molecule type" value="Transcribed_RNA"/>
</dbReference>
<dbReference type="EMBL" id="HBUF01343386">
    <property type="protein sequence ID" value="CAG6706601.1"/>
    <property type="molecule type" value="Transcribed_RNA"/>
</dbReference>
<dbReference type="EMBL" id="HBUF01343385">
    <property type="protein sequence ID" value="CAG6706599.1"/>
    <property type="molecule type" value="Transcribed_RNA"/>
</dbReference>
<feature type="region of interest" description="Disordered" evidence="1">
    <location>
        <begin position="1"/>
        <end position="51"/>
    </location>
</feature>
<accession>A0A8D8WD37</accession>
<dbReference type="EMBL" id="HBUF01343389">
    <property type="protein sequence ID" value="CAG6706610.1"/>
    <property type="molecule type" value="Transcribed_RNA"/>
</dbReference>
<organism evidence="2">
    <name type="scientific">Cacopsylla melanoneura</name>
    <dbReference type="NCBI Taxonomy" id="428564"/>
    <lineage>
        <taxon>Eukaryota</taxon>
        <taxon>Metazoa</taxon>
        <taxon>Ecdysozoa</taxon>
        <taxon>Arthropoda</taxon>
        <taxon>Hexapoda</taxon>
        <taxon>Insecta</taxon>
        <taxon>Pterygota</taxon>
        <taxon>Neoptera</taxon>
        <taxon>Paraneoptera</taxon>
        <taxon>Hemiptera</taxon>
        <taxon>Sternorrhyncha</taxon>
        <taxon>Psylloidea</taxon>
        <taxon>Psyllidae</taxon>
        <taxon>Psyllinae</taxon>
        <taxon>Cacopsylla</taxon>
    </lineage>
</organism>
<evidence type="ECO:0000313" key="2">
    <source>
        <dbReference type="EMBL" id="CAG6655813.1"/>
    </source>
</evidence>
<dbReference type="EMBL" id="HBUF01183030">
    <property type="protein sequence ID" value="CAG6655845.1"/>
    <property type="molecule type" value="Transcribed_RNA"/>
</dbReference>
<dbReference type="AlphaFoldDB" id="A0A8D8WD37"/>
<dbReference type="EMBL" id="HBUF01183029">
    <property type="protein sequence ID" value="CAG6655841.1"/>
    <property type="molecule type" value="Transcribed_RNA"/>
</dbReference>
<evidence type="ECO:0000256" key="1">
    <source>
        <dbReference type="SAM" id="MobiDB-lite"/>
    </source>
</evidence>
<dbReference type="EMBL" id="HBUF01183024">
    <property type="protein sequence ID" value="CAG6655821.1"/>
    <property type="molecule type" value="Transcribed_RNA"/>
</dbReference>
<dbReference type="EMBL" id="HBUF01343387">
    <property type="protein sequence ID" value="CAG6706604.1"/>
    <property type="molecule type" value="Transcribed_RNA"/>
</dbReference>
<feature type="compositionally biased region" description="Basic residues" evidence="1">
    <location>
        <begin position="10"/>
        <end position="22"/>
    </location>
</feature>
<reference evidence="2" key="1">
    <citation type="submission" date="2021-05" db="EMBL/GenBank/DDBJ databases">
        <authorList>
            <person name="Alioto T."/>
            <person name="Alioto T."/>
            <person name="Gomez Garrido J."/>
        </authorList>
    </citation>
    <scope>NUCLEOTIDE SEQUENCE</scope>
</reference>
<proteinExistence type="predicted"/>
<dbReference type="EMBL" id="HBUF01183025">
    <property type="protein sequence ID" value="CAG6655825.1"/>
    <property type="molecule type" value="Transcribed_RNA"/>
</dbReference>
<dbReference type="EMBL" id="HBUF01183022">
    <property type="protein sequence ID" value="CAG6655813.1"/>
    <property type="molecule type" value="Transcribed_RNA"/>
</dbReference>
<dbReference type="EMBL" id="HBUF01183028">
    <property type="protein sequence ID" value="CAG6655837.1"/>
    <property type="molecule type" value="Transcribed_RNA"/>
</dbReference>
<dbReference type="EMBL" id="HBUF01183019">
    <property type="protein sequence ID" value="CAG6655801.1"/>
    <property type="molecule type" value="Transcribed_RNA"/>
</dbReference>
<name>A0A8D8WD37_9HEMI</name>